<name>A0A3N0V1Z3_9GAMM</name>
<evidence type="ECO:0000259" key="1">
    <source>
        <dbReference type="Pfam" id="PF13577"/>
    </source>
</evidence>
<dbReference type="InterPro" id="IPR032710">
    <property type="entry name" value="NTF2-like_dom_sf"/>
</dbReference>
<dbReference type="EMBL" id="RJVO01000008">
    <property type="protein sequence ID" value="ROH86725.1"/>
    <property type="molecule type" value="Genomic_DNA"/>
</dbReference>
<organism evidence="2 3">
    <name type="scientific">Stagnimonas aquatica</name>
    <dbReference type="NCBI Taxonomy" id="2689987"/>
    <lineage>
        <taxon>Bacteria</taxon>
        <taxon>Pseudomonadati</taxon>
        <taxon>Pseudomonadota</taxon>
        <taxon>Gammaproteobacteria</taxon>
        <taxon>Nevskiales</taxon>
        <taxon>Nevskiaceae</taxon>
        <taxon>Stagnimonas</taxon>
    </lineage>
</organism>
<keyword evidence="3" id="KW-1185">Reference proteome</keyword>
<accession>A0A3N0V1Z3</accession>
<gene>
    <name evidence="2" type="ORF">ED208_14920</name>
</gene>
<evidence type="ECO:0000313" key="3">
    <source>
        <dbReference type="Proteomes" id="UP000282106"/>
    </source>
</evidence>
<reference evidence="2 3" key="1">
    <citation type="submission" date="2018-10" db="EMBL/GenBank/DDBJ databases">
        <authorList>
            <person name="Chen W.-M."/>
        </authorList>
    </citation>
    <scope>NUCLEOTIDE SEQUENCE [LARGE SCALE GENOMIC DNA]</scope>
    <source>
        <strain evidence="2 3">THS-13</strain>
    </source>
</reference>
<dbReference type="RefSeq" id="WP_123212714.1">
    <property type="nucleotide sequence ID" value="NZ_RJVO01000008.1"/>
</dbReference>
<sequence length="164" mass="18140">MPNLDLERRLQALEDLDAIRSLKARYLACCDAKDPVGMRDCFADGPVAIDYGAVGRFDSADPLVELFKQIGCHPHMVEMHHGSNPQIQLKADNQAEARWSLHYQLINTNENSLTQLGAYYEDEYRKTATGWKISATKCVVTSLLVLKLAPDAIQALVIGRAPGA</sequence>
<dbReference type="InParanoid" id="A0A3N0V1Z3"/>
<dbReference type="Gene3D" id="3.10.450.50">
    <property type="match status" value="1"/>
</dbReference>
<dbReference type="Pfam" id="PF13577">
    <property type="entry name" value="SnoaL_4"/>
    <property type="match status" value="1"/>
</dbReference>
<feature type="domain" description="SnoaL-like" evidence="1">
    <location>
        <begin position="11"/>
        <end position="136"/>
    </location>
</feature>
<dbReference type="SUPFAM" id="SSF54427">
    <property type="entry name" value="NTF2-like"/>
    <property type="match status" value="1"/>
</dbReference>
<evidence type="ECO:0000313" key="2">
    <source>
        <dbReference type="EMBL" id="ROH86725.1"/>
    </source>
</evidence>
<proteinExistence type="predicted"/>
<protein>
    <submittedName>
        <fullName evidence="2">Nuclear transport factor 2 family protein</fullName>
    </submittedName>
</protein>
<dbReference type="Proteomes" id="UP000282106">
    <property type="component" value="Unassembled WGS sequence"/>
</dbReference>
<dbReference type="InterPro" id="IPR037401">
    <property type="entry name" value="SnoaL-like"/>
</dbReference>
<comment type="caution">
    <text evidence="2">The sequence shown here is derived from an EMBL/GenBank/DDBJ whole genome shotgun (WGS) entry which is preliminary data.</text>
</comment>
<dbReference type="AlphaFoldDB" id="A0A3N0V1Z3"/>